<organism evidence="1 2">
    <name type="scientific">Actinoplanes sichuanensis</name>
    <dbReference type="NCBI Taxonomy" id="512349"/>
    <lineage>
        <taxon>Bacteria</taxon>
        <taxon>Bacillati</taxon>
        <taxon>Actinomycetota</taxon>
        <taxon>Actinomycetes</taxon>
        <taxon>Micromonosporales</taxon>
        <taxon>Micromonosporaceae</taxon>
        <taxon>Actinoplanes</taxon>
    </lineage>
</organism>
<accession>A0ABW4AQM6</accession>
<comment type="caution">
    <text evidence="1">The sequence shown here is derived from an EMBL/GenBank/DDBJ whole genome shotgun (WGS) entry which is preliminary data.</text>
</comment>
<proteinExistence type="predicted"/>
<evidence type="ECO:0000313" key="2">
    <source>
        <dbReference type="Proteomes" id="UP001597183"/>
    </source>
</evidence>
<dbReference type="RefSeq" id="WP_317796918.1">
    <property type="nucleotide sequence ID" value="NZ_AP028461.1"/>
</dbReference>
<protein>
    <submittedName>
        <fullName evidence="1">Uncharacterized protein</fullName>
    </submittedName>
</protein>
<evidence type="ECO:0000313" key="1">
    <source>
        <dbReference type="EMBL" id="MFD1373177.1"/>
    </source>
</evidence>
<keyword evidence="2" id="KW-1185">Reference proteome</keyword>
<name>A0ABW4AQM6_9ACTN</name>
<sequence length="139" mass="14653">MTSTAVVSYDCDHCAGGATFGETIFGGRLYWSMSHACHTANIEACGRDESPDEWRAALLEQGGAYRLRIGDGNRVAAMRVLRERRGTPMAEIAALLETLRGPGLIGTEMELRLLAGRLAEAGVTASVLPGAGQAGDITS</sequence>
<reference evidence="2" key="1">
    <citation type="journal article" date="2019" name="Int. J. Syst. Evol. Microbiol.">
        <title>The Global Catalogue of Microorganisms (GCM) 10K type strain sequencing project: providing services to taxonomists for standard genome sequencing and annotation.</title>
        <authorList>
            <consortium name="The Broad Institute Genomics Platform"/>
            <consortium name="The Broad Institute Genome Sequencing Center for Infectious Disease"/>
            <person name="Wu L."/>
            <person name="Ma J."/>
        </authorList>
    </citation>
    <scope>NUCLEOTIDE SEQUENCE [LARGE SCALE GENOMIC DNA]</scope>
    <source>
        <strain evidence="2">CCM 7526</strain>
    </source>
</reference>
<dbReference type="Proteomes" id="UP001597183">
    <property type="component" value="Unassembled WGS sequence"/>
</dbReference>
<gene>
    <name evidence="1" type="ORF">ACFQ5G_48280</name>
</gene>
<dbReference type="EMBL" id="JBHTMK010000064">
    <property type="protein sequence ID" value="MFD1373177.1"/>
    <property type="molecule type" value="Genomic_DNA"/>
</dbReference>